<dbReference type="Pfam" id="PF02563">
    <property type="entry name" value="Poly_export"/>
    <property type="match status" value="1"/>
</dbReference>
<feature type="domain" description="AprE-like long alpha-helical hairpin" evidence="5">
    <location>
        <begin position="140"/>
        <end position="327"/>
    </location>
</feature>
<dbReference type="Gene3D" id="3.10.560.10">
    <property type="entry name" value="Outer membrane lipoprotein wza domain like"/>
    <property type="match status" value="2"/>
</dbReference>
<accession>A0A6G4WEZ8</accession>
<evidence type="ECO:0000256" key="1">
    <source>
        <dbReference type="ARBA" id="ARBA00022729"/>
    </source>
</evidence>
<sequence length="405" mass="43937">MGAQYPAWCAAAGDYSLSIGDVVSFDFIDDTLPAVELAISNEGELSVPLIGGLKVAGLTVPEALQAMRAEFIERKIFIDPQVSLSVVSFRPIFVLGDVKAPGSFPYQPLLTVEQAVALAGGQSAGGATGEDRVITTARLRGNLDEIEVDIAREAVGAARLVAQLAGRAEISPGDMPPKARDLTSTQLIETLLVNERQILGAEQRSFETRRDQLTDAVAEVKGALANLEQLAQKQKQVIVSAHSERERAKELNKRGFKTLTDLSNVERDVTAQEAQLLGIYNQMSTTRRELADLQRQLLDLTDNRTRTALTALQDHTAEIERLLVSRRSTEEQILLLSSLATEEARKTNTVQFAYQIRRKMDGRVQTQSATLDDAVLSGDTVLVYIDQPGTGTGASLSKAALQQVP</sequence>
<keyword evidence="1" id="KW-0732">Signal</keyword>
<dbReference type="GO" id="GO:0015159">
    <property type="term" value="F:polysaccharide transmembrane transporter activity"/>
    <property type="evidence" value="ECO:0007669"/>
    <property type="project" value="InterPro"/>
</dbReference>
<feature type="coiled-coil region" evidence="2">
    <location>
        <begin position="283"/>
        <end position="332"/>
    </location>
</feature>
<organism evidence="6 7">
    <name type="scientific">Allomesorhizobium camelthorni</name>
    <dbReference type="NCBI Taxonomy" id="475069"/>
    <lineage>
        <taxon>Bacteria</taxon>
        <taxon>Pseudomonadati</taxon>
        <taxon>Pseudomonadota</taxon>
        <taxon>Alphaproteobacteria</taxon>
        <taxon>Hyphomicrobiales</taxon>
        <taxon>Phyllobacteriaceae</taxon>
        <taxon>Allomesorhizobium</taxon>
    </lineage>
</organism>
<dbReference type="PANTHER" id="PTHR33619">
    <property type="entry name" value="POLYSACCHARIDE EXPORT PROTEIN GFCE-RELATED"/>
    <property type="match status" value="1"/>
</dbReference>
<evidence type="ECO:0000259" key="4">
    <source>
        <dbReference type="Pfam" id="PF10531"/>
    </source>
</evidence>
<dbReference type="RefSeq" id="WP_165030251.1">
    <property type="nucleotide sequence ID" value="NZ_JAAKZF010000027.1"/>
</dbReference>
<feature type="coiled-coil region" evidence="2">
    <location>
        <begin position="210"/>
        <end position="244"/>
    </location>
</feature>
<dbReference type="InterPro" id="IPR049712">
    <property type="entry name" value="Poly_export"/>
</dbReference>
<evidence type="ECO:0000313" key="6">
    <source>
        <dbReference type="EMBL" id="NGO53164.1"/>
    </source>
</evidence>
<evidence type="ECO:0000259" key="3">
    <source>
        <dbReference type="Pfam" id="PF02563"/>
    </source>
</evidence>
<dbReference type="Pfam" id="PF25994">
    <property type="entry name" value="HH_AprE"/>
    <property type="match status" value="1"/>
</dbReference>
<dbReference type="EMBL" id="JAAKZF010000027">
    <property type="protein sequence ID" value="NGO53164.1"/>
    <property type="molecule type" value="Genomic_DNA"/>
</dbReference>
<dbReference type="InterPro" id="IPR003715">
    <property type="entry name" value="Poly_export_N"/>
</dbReference>
<feature type="domain" description="Polysaccharide export protein N-terminal" evidence="3">
    <location>
        <begin position="11"/>
        <end position="86"/>
    </location>
</feature>
<dbReference type="InterPro" id="IPR019554">
    <property type="entry name" value="Soluble_ligand-bd"/>
</dbReference>
<dbReference type="Pfam" id="PF10531">
    <property type="entry name" value="SLBB"/>
    <property type="match status" value="1"/>
</dbReference>
<evidence type="ECO:0000313" key="7">
    <source>
        <dbReference type="Proteomes" id="UP001642900"/>
    </source>
</evidence>
<proteinExistence type="predicted"/>
<keyword evidence="2" id="KW-0175">Coiled coil</keyword>
<protein>
    <submittedName>
        <fullName evidence="6">Sugar ABC transporter substrate-binding protein</fullName>
    </submittedName>
</protein>
<keyword evidence="7" id="KW-1185">Reference proteome</keyword>
<evidence type="ECO:0000256" key="2">
    <source>
        <dbReference type="SAM" id="Coils"/>
    </source>
</evidence>
<name>A0A6G4WEZ8_9HYPH</name>
<reference evidence="6 7" key="1">
    <citation type="submission" date="2020-02" db="EMBL/GenBank/DDBJ databases">
        <title>Genome sequence of strain CCNWXJ40-4.</title>
        <authorList>
            <person name="Gao J."/>
            <person name="Sun J."/>
        </authorList>
    </citation>
    <scope>NUCLEOTIDE SEQUENCE [LARGE SCALE GENOMIC DNA]</scope>
    <source>
        <strain evidence="6 7">CCNWXJ 40-4</strain>
    </source>
</reference>
<evidence type="ECO:0000259" key="5">
    <source>
        <dbReference type="Pfam" id="PF25994"/>
    </source>
</evidence>
<feature type="domain" description="Soluble ligand binding" evidence="4">
    <location>
        <begin position="92"/>
        <end position="127"/>
    </location>
</feature>
<dbReference type="PANTHER" id="PTHR33619:SF3">
    <property type="entry name" value="POLYSACCHARIDE EXPORT PROTEIN GFCE-RELATED"/>
    <property type="match status" value="1"/>
</dbReference>
<comment type="caution">
    <text evidence="6">The sequence shown here is derived from an EMBL/GenBank/DDBJ whole genome shotgun (WGS) entry which is preliminary data.</text>
</comment>
<dbReference type="InterPro" id="IPR058781">
    <property type="entry name" value="HH_AprE-like"/>
</dbReference>
<dbReference type="Gene3D" id="3.30.1950.10">
    <property type="entry name" value="wza like domain"/>
    <property type="match status" value="1"/>
</dbReference>
<gene>
    <name evidence="6" type="ORF">G6N73_18660</name>
</gene>
<dbReference type="AlphaFoldDB" id="A0A6G4WEZ8"/>
<dbReference type="Proteomes" id="UP001642900">
    <property type="component" value="Unassembled WGS sequence"/>
</dbReference>